<dbReference type="Proteomes" id="UP000092024">
    <property type="component" value="Unassembled WGS sequence"/>
</dbReference>
<dbReference type="GO" id="GO:0000976">
    <property type="term" value="F:transcription cis-regulatory region binding"/>
    <property type="evidence" value="ECO:0007669"/>
    <property type="project" value="TreeGrafter"/>
</dbReference>
<dbReference type="GO" id="GO:0003700">
    <property type="term" value="F:DNA-binding transcription factor activity"/>
    <property type="evidence" value="ECO:0007669"/>
    <property type="project" value="TreeGrafter"/>
</dbReference>
<dbReference type="STRING" id="1844972.A7K91_16910"/>
<name>A0A1A5YMR8_9BACL</name>
<dbReference type="PRINTS" id="PR00455">
    <property type="entry name" value="HTHTETR"/>
</dbReference>
<dbReference type="InterPro" id="IPR041612">
    <property type="entry name" value="YfiR_C"/>
</dbReference>
<evidence type="ECO:0000256" key="1">
    <source>
        <dbReference type="ARBA" id="ARBA00023125"/>
    </source>
</evidence>
<evidence type="ECO:0000313" key="5">
    <source>
        <dbReference type="Proteomes" id="UP000092024"/>
    </source>
</evidence>
<dbReference type="Pfam" id="PF17922">
    <property type="entry name" value="TetR_C_17"/>
    <property type="match status" value="1"/>
</dbReference>
<dbReference type="Gene3D" id="1.10.10.60">
    <property type="entry name" value="Homeodomain-like"/>
    <property type="match status" value="1"/>
</dbReference>
<evidence type="ECO:0000313" key="4">
    <source>
        <dbReference type="EMBL" id="OBR66907.1"/>
    </source>
</evidence>
<sequence>MFSFLFIKGVNLLIMPKLSSQQKEAIRMEILEAAKAVFIEKGYEGASMKEIVECSGRSFGGVYLYYSNKEDVFLALLRSQFQEMEANTAVNQTVSAWELLVVFLNEQERRARQVEGGLAPCMFEYFIVGRRDEKRRVLIEERRRAVHNHLLSLIQRGIQQNEFQPSKPIETIVNWLISFLDGVYLESIINGWDNIQLADQFELLQIAIRAVLIPTSLED</sequence>
<dbReference type="InterPro" id="IPR036271">
    <property type="entry name" value="Tet_transcr_reg_TetR-rel_C_sf"/>
</dbReference>
<dbReference type="EMBL" id="LYPA01000043">
    <property type="protein sequence ID" value="OBR66907.1"/>
    <property type="molecule type" value="Genomic_DNA"/>
</dbReference>
<dbReference type="InterPro" id="IPR050109">
    <property type="entry name" value="HTH-type_TetR-like_transc_reg"/>
</dbReference>
<feature type="DNA-binding region" description="H-T-H motif" evidence="2">
    <location>
        <begin position="47"/>
        <end position="66"/>
    </location>
</feature>
<gene>
    <name evidence="4" type="ORF">A7K91_16910</name>
</gene>
<keyword evidence="5" id="KW-1185">Reference proteome</keyword>
<reference evidence="4 5" key="1">
    <citation type="submission" date="2016-05" db="EMBL/GenBank/DDBJ databases">
        <title>Paenibacillus oryzae. sp. nov., isolated from the rice root.</title>
        <authorList>
            <person name="Zhang J."/>
            <person name="Zhang X."/>
        </authorList>
    </citation>
    <scope>NUCLEOTIDE SEQUENCE [LARGE SCALE GENOMIC DNA]</scope>
    <source>
        <strain evidence="4 5">1DrF-4</strain>
    </source>
</reference>
<accession>A0A1A5YMR8</accession>
<dbReference type="SUPFAM" id="SSF46689">
    <property type="entry name" value="Homeodomain-like"/>
    <property type="match status" value="1"/>
</dbReference>
<dbReference type="InterPro" id="IPR001647">
    <property type="entry name" value="HTH_TetR"/>
</dbReference>
<dbReference type="SUPFAM" id="SSF48498">
    <property type="entry name" value="Tetracyclin repressor-like, C-terminal domain"/>
    <property type="match status" value="1"/>
</dbReference>
<dbReference type="PANTHER" id="PTHR30055:SF211">
    <property type="entry name" value="TRANSCRIPTIONAL REGULATOR, TETR FAMILY"/>
    <property type="match status" value="1"/>
</dbReference>
<dbReference type="Gene3D" id="1.10.357.10">
    <property type="entry name" value="Tetracycline Repressor, domain 2"/>
    <property type="match status" value="1"/>
</dbReference>
<keyword evidence="1 2" id="KW-0238">DNA-binding</keyword>
<proteinExistence type="predicted"/>
<comment type="caution">
    <text evidence="4">The sequence shown here is derived from an EMBL/GenBank/DDBJ whole genome shotgun (WGS) entry which is preliminary data.</text>
</comment>
<protein>
    <recommendedName>
        <fullName evidence="3">HTH tetR-type domain-containing protein</fullName>
    </recommendedName>
</protein>
<feature type="domain" description="HTH tetR-type" evidence="3">
    <location>
        <begin position="24"/>
        <end position="84"/>
    </location>
</feature>
<dbReference type="Pfam" id="PF00440">
    <property type="entry name" value="TetR_N"/>
    <property type="match status" value="1"/>
</dbReference>
<organism evidence="4 5">
    <name type="scientific">Paenibacillus oryzae</name>
    <dbReference type="NCBI Taxonomy" id="1844972"/>
    <lineage>
        <taxon>Bacteria</taxon>
        <taxon>Bacillati</taxon>
        <taxon>Bacillota</taxon>
        <taxon>Bacilli</taxon>
        <taxon>Bacillales</taxon>
        <taxon>Paenibacillaceae</taxon>
        <taxon>Paenibacillus</taxon>
    </lineage>
</organism>
<evidence type="ECO:0000259" key="3">
    <source>
        <dbReference type="PROSITE" id="PS50977"/>
    </source>
</evidence>
<dbReference type="PROSITE" id="PS50977">
    <property type="entry name" value="HTH_TETR_2"/>
    <property type="match status" value="1"/>
</dbReference>
<dbReference type="InterPro" id="IPR009057">
    <property type="entry name" value="Homeodomain-like_sf"/>
</dbReference>
<evidence type="ECO:0000256" key="2">
    <source>
        <dbReference type="PROSITE-ProRule" id="PRU00335"/>
    </source>
</evidence>
<dbReference type="AlphaFoldDB" id="A0A1A5YMR8"/>
<dbReference type="OrthoDB" id="9814703at2"/>
<dbReference type="PANTHER" id="PTHR30055">
    <property type="entry name" value="HTH-TYPE TRANSCRIPTIONAL REGULATOR RUTR"/>
    <property type="match status" value="1"/>
</dbReference>